<dbReference type="Pfam" id="PF05193">
    <property type="entry name" value="Peptidase_M16_C"/>
    <property type="match status" value="1"/>
</dbReference>
<dbReference type="eggNOG" id="COG0612">
    <property type="taxonomic scope" value="Bacteria"/>
</dbReference>
<evidence type="ECO:0000259" key="1">
    <source>
        <dbReference type="Pfam" id="PF00675"/>
    </source>
</evidence>
<dbReference type="OrthoDB" id="9811314at2"/>
<organism evidence="3 4">
    <name type="scientific">Rubidibacter lacunae KORDI 51-2</name>
    <dbReference type="NCBI Taxonomy" id="582515"/>
    <lineage>
        <taxon>Bacteria</taxon>
        <taxon>Bacillati</taxon>
        <taxon>Cyanobacteriota</taxon>
        <taxon>Cyanophyceae</taxon>
        <taxon>Oscillatoriophycideae</taxon>
        <taxon>Chroococcales</taxon>
        <taxon>Aphanothecaceae</taxon>
        <taxon>Rubidibacter</taxon>
    </lineage>
</organism>
<dbReference type="PANTHER" id="PTHR11851">
    <property type="entry name" value="METALLOPROTEASE"/>
    <property type="match status" value="1"/>
</dbReference>
<gene>
    <name evidence="3" type="ORF">KR51_00006750</name>
</gene>
<dbReference type="InterPro" id="IPR050361">
    <property type="entry name" value="MPP/UQCRC_Complex"/>
</dbReference>
<dbReference type="GO" id="GO:0046872">
    <property type="term" value="F:metal ion binding"/>
    <property type="evidence" value="ECO:0007669"/>
    <property type="project" value="InterPro"/>
</dbReference>
<dbReference type="InterPro" id="IPR011249">
    <property type="entry name" value="Metalloenz_LuxS/M16"/>
</dbReference>
<evidence type="ECO:0000313" key="3">
    <source>
        <dbReference type="EMBL" id="ERN42585.1"/>
    </source>
</evidence>
<dbReference type="PANTHER" id="PTHR11851:SF224">
    <property type="entry name" value="PROCESSING PROTEASE"/>
    <property type="match status" value="1"/>
</dbReference>
<dbReference type="EMBL" id="ASSJ01000015">
    <property type="protein sequence ID" value="ERN42585.1"/>
    <property type="molecule type" value="Genomic_DNA"/>
</dbReference>
<dbReference type="Proteomes" id="UP000016960">
    <property type="component" value="Unassembled WGS sequence"/>
</dbReference>
<dbReference type="InParanoid" id="U5DSE5"/>
<dbReference type="AlphaFoldDB" id="U5DSE5"/>
<dbReference type="Pfam" id="PF00675">
    <property type="entry name" value="Peptidase_M16"/>
    <property type="match status" value="1"/>
</dbReference>
<accession>U5DSE5</accession>
<dbReference type="RefSeq" id="WP_022604714.1">
    <property type="nucleotide sequence ID" value="NZ_ASSJ01000015.1"/>
</dbReference>
<keyword evidence="4" id="KW-1185">Reference proteome</keyword>
<dbReference type="STRING" id="582515.KR51_00006750"/>
<dbReference type="InterPro" id="IPR011765">
    <property type="entry name" value="Pept_M16_N"/>
</dbReference>
<reference evidence="3 4" key="1">
    <citation type="submission" date="2013-05" db="EMBL/GenBank/DDBJ databases">
        <title>Draft genome sequence of Rubidibacter lacunae KORDI 51-2.</title>
        <authorList>
            <person name="Choi D.H."/>
            <person name="Noh J.H."/>
            <person name="Kwon K.-K."/>
            <person name="Lee J.-H."/>
            <person name="Ryu J.-Y."/>
        </authorList>
    </citation>
    <scope>NUCLEOTIDE SEQUENCE [LARGE SCALE GENOMIC DNA]</scope>
    <source>
        <strain evidence="3 4">KORDI 51-2</strain>
    </source>
</reference>
<evidence type="ECO:0000259" key="2">
    <source>
        <dbReference type="Pfam" id="PF05193"/>
    </source>
</evidence>
<evidence type="ECO:0000313" key="4">
    <source>
        <dbReference type="Proteomes" id="UP000016960"/>
    </source>
</evidence>
<dbReference type="InterPro" id="IPR007863">
    <property type="entry name" value="Peptidase_M16_C"/>
</dbReference>
<name>U5DSE5_9CHRO</name>
<proteinExistence type="predicted"/>
<dbReference type="FunCoup" id="U5DSE5">
    <property type="interactions" value="440"/>
</dbReference>
<comment type="caution">
    <text evidence="3">The sequence shown here is derived from an EMBL/GenBank/DDBJ whole genome shotgun (WGS) entry which is preliminary data.</text>
</comment>
<sequence>MTQLAPPLRHVRRTTLANGIEIVVVENPSADIIAGRLMFVDAGTRAETPDKAGLAHLLASVLTKGTEHRSAAEIAEAVESVGAGLGTDATSDYFGISLKTVSGDFVEIFDLVGELARAPSFPDAEVALERSLALQSLRARREQPFEVALEQLRGRMYGNHPYGRSSLGMEDTLGQLQREDLHRHHGKYLRPDRLVVSLSGRISIEEAADRVAAAFGDWSAPDEAVAAIAHPTPVPYPQRVLTEQDTQQAIVMLGYLTAPVRSEDYAPLKLLNSYLGNGLSSRLFVELREKLGLAYDVSAFYPTRVDDSHFITYIGTAPSNTAVALAGLHREVERLCALPLSTEELQVAKNKLLGQYALGKQSNSQLAQLFGWYVTLGLGVEFDTEFQAAIAAVTPEQACEVAQRYFEIEPYLSLVGPHEAIALASN</sequence>
<dbReference type="PATRIC" id="fig|582515.4.peg.752"/>
<feature type="domain" description="Peptidase M16 N-terminal" evidence="1">
    <location>
        <begin position="34"/>
        <end position="167"/>
    </location>
</feature>
<feature type="domain" description="Peptidase M16 C-terminal" evidence="2">
    <location>
        <begin position="176"/>
        <end position="352"/>
    </location>
</feature>
<protein>
    <submittedName>
        <fullName evidence="3">Putative Zn-dependent peptidase</fullName>
    </submittedName>
</protein>
<dbReference type="SUPFAM" id="SSF63411">
    <property type="entry name" value="LuxS/MPP-like metallohydrolase"/>
    <property type="match status" value="2"/>
</dbReference>
<dbReference type="Gene3D" id="3.30.830.10">
    <property type="entry name" value="Metalloenzyme, LuxS/M16 peptidase-like"/>
    <property type="match status" value="2"/>
</dbReference>